<dbReference type="AlphaFoldDB" id="W1P868"/>
<reference evidence="3" key="1">
    <citation type="journal article" date="2013" name="Science">
        <title>The Amborella genome and the evolution of flowering plants.</title>
        <authorList>
            <consortium name="Amborella Genome Project"/>
        </authorList>
    </citation>
    <scope>NUCLEOTIDE SEQUENCE [LARGE SCALE GENOMIC DNA]</scope>
</reference>
<dbReference type="GO" id="GO:0004523">
    <property type="term" value="F:RNA-DNA hybrid ribonuclease activity"/>
    <property type="evidence" value="ECO:0007669"/>
    <property type="project" value="InterPro"/>
</dbReference>
<dbReference type="HOGENOM" id="CLU_1899050_0_0_1"/>
<dbReference type="SUPFAM" id="SSF53098">
    <property type="entry name" value="Ribonuclease H-like"/>
    <property type="match status" value="1"/>
</dbReference>
<dbReference type="Proteomes" id="UP000017836">
    <property type="component" value="Unassembled WGS sequence"/>
</dbReference>
<dbReference type="InterPro" id="IPR002156">
    <property type="entry name" value="RNaseH_domain"/>
</dbReference>
<dbReference type="InterPro" id="IPR053151">
    <property type="entry name" value="RNase_H-like"/>
</dbReference>
<keyword evidence="3" id="KW-1185">Reference proteome</keyword>
<dbReference type="EMBL" id="KI393933">
    <property type="protein sequence ID" value="ERN06082.1"/>
    <property type="molecule type" value="Genomic_DNA"/>
</dbReference>
<name>W1P868_AMBTC</name>
<dbReference type="InterPro" id="IPR044730">
    <property type="entry name" value="RNase_H-like_dom_plant"/>
</dbReference>
<organism evidence="2 3">
    <name type="scientific">Amborella trichopoda</name>
    <dbReference type="NCBI Taxonomy" id="13333"/>
    <lineage>
        <taxon>Eukaryota</taxon>
        <taxon>Viridiplantae</taxon>
        <taxon>Streptophyta</taxon>
        <taxon>Embryophyta</taxon>
        <taxon>Tracheophyta</taxon>
        <taxon>Spermatophyta</taxon>
        <taxon>Magnoliopsida</taxon>
        <taxon>Amborellales</taxon>
        <taxon>Amborellaceae</taxon>
        <taxon>Amborella</taxon>
    </lineage>
</organism>
<dbReference type="InterPro" id="IPR012337">
    <property type="entry name" value="RNaseH-like_sf"/>
</dbReference>
<dbReference type="PANTHER" id="PTHR47723">
    <property type="entry name" value="OS05G0353850 PROTEIN"/>
    <property type="match status" value="1"/>
</dbReference>
<evidence type="ECO:0000313" key="3">
    <source>
        <dbReference type="Proteomes" id="UP000017836"/>
    </source>
</evidence>
<feature type="domain" description="RNase H type-1" evidence="1">
    <location>
        <begin position="14"/>
        <end position="103"/>
    </location>
</feature>
<dbReference type="Gramene" id="ERN06082">
    <property type="protein sequence ID" value="ERN06082"/>
    <property type="gene ID" value="AMTR_s00142p00111340"/>
</dbReference>
<protein>
    <recommendedName>
        <fullName evidence="1">RNase H type-1 domain-containing protein</fullName>
    </recommendedName>
</protein>
<evidence type="ECO:0000313" key="2">
    <source>
        <dbReference type="EMBL" id="ERN06082.1"/>
    </source>
</evidence>
<dbReference type="GO" id="GO:0003676">
    <property type="term" value="F:nucleic acid binding"/>
    <property type="evidence" value="ECO:0007669"/>
    <property type="project" value="InterPro"/>
</dbReference>
<dbReference type="PANTHER" id="PTHR47723:SF19">
    <property type="entry name" value="POLYNUCLEOTIDYL TRANSFERASE, RIBONUCLEASE H-LIKE SUPERFAMILY PROTEIN"/>
    <property type="match status" value="1"/>
</dbReference>
<evidence type="ECO:0000259" key="1">
    <source>
        <dbReference type="Pfam" id="PF13456"/>
    </source>
</evidence>
<accession>W1P868</accession>
<proteinExistence type="predicted"/>
<dbReference type="Gene3D" id="3.30.420.10">
    <property type="entry name" value="Ribonuclease H-like superfamily/Ribonuclease H"/>
    <property type="match status" value="1"/>
</dbReference>
<dbReference type="Pfam" id="PF13456">
    <property type="entry name" value="RVT_3"/>
    <property type="match status" value="1"/>
</dbReference>
<gene>
    <name evidence="2" type="ORF">AMTR_s00142p00111340</name>
</gene>
<dbReference type="InterPro" id="IPR036397">
    <property type="entry name" value="RNaseH_sf"/>
</dbReference>
<sequence>MPYPKLYGRGIGCEAVVLPAATNNEAEVTALLEGVKLVHRLKATQIFIDRDSLLAISCLNRKCHIGWRMRRAIYGTWELLRGKTWAANHVYREGNGAADELAVHVMRKTIGDNPTIISRFIVEDTVGVTRYRLN</sequence>
<dbReference type="CDD" id="cd06222">
    <property type="entry name" value="RNase_H_like"/>
    <property type="match status" value="1"/>
</dbReference>